<feature type="region of interest" description="Disordered" evidence="1">
    <location>
        <begin position="229"/>
        <end position="248"/>
    </location>
</feature>
<comment type="caution">
    <text evidence="2">The sequence shown here is derived from an EMBL/GenBank/DDBJ whole genome shotgun (WGS) entry which is preliminary data.</text>
</comment>
<reference evidence="2" key="1">
    <citation type="journal article" date="2015" name="Nature">
        <title>Complex archaea that bridge the gap between prokaryotes and eukaryotes.</title>
        <authorList>
            <person name="Spang A."/>
            <person name="Saw J.H."/>
            <person name="Jorgensen S.L."/>
            <person name="Zaremba-Niedzwiedzka K."/>
            <person name="Martijn J."/>
            <person name="Lind A.E."/>
            <person name="van Eijk R."/>
            <person name="Schleper C."/>
            <person name="Guy L."/>
            <person name="Ettema T.J."/>
        </authorList>
    </citation>
    <scope>NUCLEOTIDE SEQUENCE</scope>
</reference>
<accession>A0A0F8WBB2</accession>
<organism evidence="2">
    <name type="scientific">marine sediment metagenome</name>
    <dbReference type="NCBI Taxonomy" id="412755"/>
    <lineage>
        <taxon>unclassified sequences</taxon>
        <taxon>metagenomes</taxon>
        <taxon>ecological metagenomes</taxon>
    </lineage>
</organism>
<evidence type="ECO:0000256" key="1">
    <source>
        <dbReference type="SAM" id="MobiDB-lite"/>
    </source>
</evidence>
<dbReference type="AlphaFoldDB" id="A0A0F8WBB2"/>
<dbReference type="EMBL" id="LAZR01066153">
    <property type="protein sequence ID" value="KKK54137.1"/>
    <property type="molecule type" value="Genomic_DNA"/>
</dbReference>
<name>A0A0F8WBB2_9ZZZZ</name>
<proteinExistence type="predicted"/>
<protein>
    <submittedName>
        <fullName evidence="2">Uncharacterized protein</fullName>
    </submittedName>
</protein>
<gene>
    <name evidence="2" type="ORF">LCGC14_3087760</name>
</gene>
<sequence length="265" mass="29643">SIPANTGNVTPTGDEFKVPEEYVEKGWTKDLKTYEDLWKKSDGAQVLIGQKALPDENSTPEQWDTFYKSTGRPDESKIYNFNREGMSETFKKSQNEEYDNAVKSIFHEAGLNQKQVDVIQPKVEKLAETILTEKAKQDAEADTAFDELANKTFGTDRDQILADSKKLLEELTPAGFGEKIAGLDNETLVILSGVLKNVQDKYISEDGSGGKGNAPAGETLDDLRQKARNLMQSDEYRDPFNSKSAEKRKEVQEIYEKIARLSSTA</sequence>
<evidence type="ECO:0000313" key="2">
    <source>
        <dbReference type="EMBL" id="KKK54137.1"/>
    </source>
</evidence>
<feature type="compositionally biased region" description="Basic and acidic residues" evidence="1">
    <location>
        <begin position="234"/>
        <end position="248"/>
    </location>
</feature>
<feature type="non-terminal residue" evidence="2">
    <location>
        <position position="1"/>
    </location>
</feature>